<protein>
    <submittedName>
        <fullName evidence="2">Uncharacterized protein</fullName>
    </submittedName>
</protein>
<proteinExistence type="predicted"/>
<feature type="region of interest" description="Disordered" evidence="1">
    <location>
        <begin position="34"/>
        <end position="95"/>
    </location>
</feature>
<reference evidence="2" key="1">
    <citation type="submission" date="2022-01" db="EMBL/GenBank/DDBJ databases">
        <authorList>
            <person name="King R."/>
        </authorList>
    </citation>
    <scope>NUCLEOTIDE SEQUENCE</scope>
</reference>
<name>A0A9P0GL18_9CUCU</name>
<organism evidence="2 3">
    <name type="scientific">Psylliodes chrysocephalus</name>
    <dbReference type="NCBI Taxonomy" id="3402493"/>
    <lineage>
        <taxon>Eukaryota</taxon>
        <taxon>Metazoa</taxon>
        <taxon>Ecdysozoa</taxon>
        <taxon>Arthropoda</taxon>
        <taxon>Hexapoda</taxon>
        <taxon>Insecta</taxon>
        <taxon>Pterygota</taxon>
        <taxon>Neoptera</taxon>
        <taxon>Endopterygota</taxon>
        <taxon>Coleoptera</taxon>
        <taxon>Polyphaga</taxon>
        <taxon>Cucujiformia</taxon>
        <taxon>Chrysomeloidea</taxon>
        <taxon>Chrysomelidae</taxon>
        <taxon>Galerucinae</taxon>
        <taxon>Alticini</taxon>
        <taxon>Psylliodes</taxon>
    </lineage>
</organism>
<evidence type="ECO:0000313" key="2">
    <source>
        <dbReference type="EMBL" id="CAH1115042.1"/>
    </source>
</evidence>
<sequence length="113" mass="12685">MGTLIDSRFKQEGFRSINNAKVVGQFSEQEMVSILNRGENKETNEDQDRKNSSMSSLNKGSNGGNSNKSSSSSSSSSSSLFSFMNERTSHKRRSKKVVAIIIKRQYLERQNLN</sequence>
<feature type="compositionally biased region" description="Basic and acidic residues" evidence="1">
    <location>
        <begin position="38"/>
        <end position="51"/>
    </location>
</feature>
<feature type="compositionally biased region" description="Low complexity" evidence="1">
    <location>
        <begin position="52"/>
        <end position="85"/>
    </location>
</feature>
<evidence type="ECO:0000313" key="3">
    <source>
        <dbReference type="Proteomes" id="UP001153636"/>
    </source>
</evidence>
<dbReference type="EMBL" id="OV651821">
    <property type="protein sequence ID" value="CAH1115042.1"/>
    <property type="molecule type" value="Genomic_DNA"/>
</dbReference>
<dbReference type="AlphaFoldDB" id="A0A9P0GL18"/>
<keyword evidence="3" id="KW-1185">Reference proteome</keyword>
<gene>
    <name evidence="2" type="ORF">PSYICH_LOCUS15443</name>
</gene>
<accession>A0A9P0GL18</accession>
<evidence type="ECO:0000256" key="1">
    <source>
        <dbReference type="SAM" id="MobiDB-lite"/>
    </source>
</evidence>
<dbReference type="Proteomes" id="UP001153636">
    <property type="component" value="Chromosome 9"/>
</dbReference>